<sequence length="193" mass="21696">MRIAFVVFNGLTFLDFIGFYDVIYQLNLFDETKGTTWDICGFTEEISDELGLTIKVNKIKPDLSEYDLLFVPGGLGTRELRFDNEFISWLRQAEQVEHIVSVCTGSLLLGAAGLLKNKKATTHPAAYELLEPYCKEVMKSRIVKDGNLITAGGVSTSIDLALYIVELFLNKEAVDIIKKQIDYPYEVQGIIEV</sequence>
<dbReference type="OrthoDB" id="9803764at2"/>
<name>A0A168N149_9BACL</name>
<accession>A0A168N149</accession>
<dbReference type="SUPFAM" id="SSF52317">
    <property type="entry name" value="Class I glutamine amidotransferase-like"/>
    <property type="match status" value="1"/>
</dbReference>
<proteinExistence type="predicted"/>
<dbReference type="AlphaFoldDB" id="A0A168N149"/>
<dbReference type="InterPro" id="IPR002818">
    <property type="entry name" value="DJ-1/PfpI"/>
</dbReference>
<dbReference type="InterPro" id="IPR029062">
    <property type="entry name" value="Class_I_gatase-like"/>
</dbReference>
<dbReference type="RefSeq" id="WP_068528573.1">
    <property type="nucleotide sequence ID" value="NZ_LVJH01000003.1"/>
</dbReference>
<keyword evidence="3" id="KW-1185">Reference proteome</keyword>
<organism evidence="2 3">
    <name type="scientific">Paenibacillus glacialis</name>
    <dbReference type="NCBI Taxonomy" id="494026"/>
    <lineage>
        <taxon>Bacteria</taxon>
        <taxon>Bacillati</taxon>
        <taxon>Bacillota</taxon>
        <taxon>Bacilli</taxon>
        <taxon>Bacillales</taxon>
        <taxon>Paenibacillaceae</taxon>
        <taxon>Paenibacillus</taxon>
    </lineage>
</organism>
<dbReference type="InterPro" id="IPR052158">
    <property type="entry name" value="INH-QAR"/>
</dbReference>
<evidence type="ECO:0000259" key="1">
    <source>
        <dbReference type="Pfam" id="PF01965"/>
    </source>
</evidence>
<dbReference type="Pfam" id="PF01965">
    <property type="entry name" value="DJ-1_PfpI"/>
    <property type="match status" value="1"/>
</dbReference>
<gene>
    <name evidence="2" type="ORF">PGLA_03190</name>
</gene>
<feature type="domain" description="DJ-1/PfpI" evidence="1">
    <location>
        <begin position="1"/>
        <end position="166"/>
    </location>
</feature>
<dbReference type="PANTHER" id="PTHR43130">
    <property type="entry name" value="ARAC-FAMILY TRANSCRIPTIONAL REGULATOR"/>
    <property type="match status" value="1"/>
</dbReference>
<dbReference type="EMBL" id="LVJH01000003">
    <property type="protein sequence ID" value="OAB45273.1"/>
    <property type="molecule type" value="Genomic_DNA"/>
</dbReference>
<dbReference type="Proteomes" id="UP000076967">
    <property type="component" value="Unassembled WGS sequence"/>
</dbReference>
<protein>
    <submittedName>
        <fullName evidence="2">Thiamine biosynthesis protein ThiJ</fullName>
    </submittedName>
</protein>
<dbReference type="Gene3D" id="3.40.50.880">
    <property type="match status" value="1"/>
</dbReference>
<evidence type="ECO:0000313" key="3">
    <source>
        <dbReference type="Proteomes" id="UP000076967"/>
    </source>
</evidence>
<reference evidence="2 3" key="1">
    <citation type="submission" date="2016-03" db="EMBL/GenBank/DDBJ databases">
        <title>Draft genome sequence of Paenibacillus glacialis DSM 22343.</title>
        <authorList>
            <person name="Shin S.-K."/>
            <person name="Yi H."/>
        </authorList>
    </citation>
    <scope>NUCLEOTIDE SEQUENCE [LARGE SCALE GENOMIC DNA]</scope>
    <source>
        <strain evidence="2 3">DSM 22343</strain>
    </source>
</reference>
<dbReference type="PANTHER" id="PTHR43130:SF3">
    <property type="entry name" value="HTH-TYPE TRANSCRIPTIONAL REGULATOR RV1931C"/>
    <property type="match status" value="1"/>
</dbReference>
<dbReference type="STRING" id="494026.PGLA_03190"/>
<evidence type="ECO:0000313" key="2">
    <source>
        <dbReference type="EMBL" id="OAB45273.1"/>
    </source>
</evidence>
<comment type="caution">
    <text evidence="2">The sequence shown here is derived from an EMBL/GenBank/DDBJ whole genome shotgun (WGS) entry which is preliminary data.</text>
</comment>